<keyword evidence="3" id="KW-1185">Reference proteome</keyword>
<gene>
    <name evidence="2" type="ORF">Dsin_017512</name>
</gene>
<reference evidence="2" key="1">
    <citation type="journal article" date="2023" name="Plant J.">
        <title>Genome sequences and population genomics provide insights into the demographic history, inbreeding, and mutation load of two 'living fossil' tree species of Dipteronia.</title>
        <authorList>
            <person name="Feng Y."/>
            <person name="Comes H.P."/>
            <person name="Chen J."/>
            <person name="Zhu S."/>
            <person name="Lu R."/>
            <person name="Zhang X."/>
            <person name="Li P."/>
            <person name="Qiu J."/>
            <person name="Olsen K.M."/>
            <person name="Qiu Y."/>
        </authorList>
    </citation>
    <scope>NUCLEOTIDE SEQUENCE</scope>
    <source>
        <strain evidence="2">NBL</strain>
    </source>
</reference>
<comment type="caution">
    <text evidence="2">The sequence shown here is derived from an EMBL/GenBank/DDBJ whole genome shotgun (WGS) entry which is preliminary data.</text>
</comment>
<dbReference type="AlphaFoldDB" id="A0AAE0AFN7"/>
<accession>A0AAE0AFN7</accession>
<evidence type="ECO:0000313" key="2">
    <source>
        <dbReference type="EMBL" id="KAK3212806.1"/>
    </source>
</evidence>
<protein>
    <submittedName>
        <fullName evidence="2">Uncharacterized protein</fullName>
    </submittedName>
</protein>
<organism evidence="2 3">
    <name type="scientific">Dipteronia sinensis</name>
    <dbReference type="NCBI Taxonomy" id="43782"/>
    <lineage>
        <taxon>Eukaryota</taxon>
        <taxon>Viridiplantae</taxon>
        <taxon>Streptophyta</taxon>
        <taxon>Embryophyta</taxon>
        <taxon>Tracheophyta</taxon>
        <taxon>Spermatophyta</taxon>
        <taxon>Magnoliopsida</taxon>
        <taxon>eudicotyledons</taxon>
        <taxon>Gunneridae</taxon>
        <taxon>Pentapetalae</taxon>
        <taxon>rosids</taxon>
        <taxon>malvids</taxon>
        <taxon>Sapindales</taxon>
        <taxon>Sapindaceae</taxon>
        <taxon>Hippocastanoideae</taxon>
        <taxon>Acereae</taxon>
        <taxon>Dipteronia</taxon>
    </lineage>
</organism>
<keyword evidence="1" id="KW-0472">Membrane</keyword>
<feature type="transmembrane region" description="Helical" evidence="1">
    <location>
        <begin position="20"/>
        <end position="40"/>
    </location>
</feature>
<dbReference type="Proteomes" id="UP001281410">
    <property type="component" value="Unassembled WGS sequence"/>
</dbReference>
<evidence type="ECO:0000256" key="1">
    <source>
        <dbReference type="SAM" id="Phobius"/>
    </source>
</evidence>
<keyword evidence="1" id="KW-0812">Transmembrane</keyword>
<dbReference type="EMBL" id="JANJYJ010000005">
    <property type="protein sequence ID" value="KAK3212806.1"/>
    <property type="molecule type" value="Genomic_DNA"/>
</dbReference>
<name>A0AAE0AFN7_9ROSI</name>
<evidence type="ECO:0000313" key="3">
    <source>
        <dbReference type="Proteomes" id="UP001281410"/>
    </source>
</evidence>
<sequence>MTCVAWVWYLHGLASVDMNLFIRFCVAEIALVFSKIGYILGSLQMYEFRVHVKYVDIIVDMDLIEPGDCSVISLINDAKKELSGCNIEAWETWQLRVTFP</sequence>
<proteinExistence type="predicted"/>
<keyword evidence="1" id="KW-1133">Transmembrane helix</keyword>